<name>A0A8S5U730_9CAUD</name>
<reference evidence="1" key="1">
    <citation type="journal article" date="2021" name="Proc. Natl. Acad. Sci. U.S.A.">
        <title>A Catalog of Tens of Thousands of Viruses from Human Metagenomes Reveals Hidden Associations with Chronic Diseases.</title>
        <authorList>
            <person name="Tisza M.J."/>
            <person name="Buck C.B."/>
        </authorList>
    </citation>
    <scope>NUCLEOTIDE SEQUENCE</scope>
    <source>
        <strain evidence="1">Ct3Oc10</strain>
    </source>
</reference>
<proteinExistence type="predicted"/>
<sequence length="29" mass="3099">MNVNIGWRSALPPYARYRSAHGRPGSAGG</sequence>
<evidence type="ECO:0000313" key="1">
    <source>
        <dbReference type="EMBL" id="DAF90267.1"/>
    </source>
</evidence>
<accession>A0A8S5U730</accession>
<organism evidence="1">
    <name type="scientific">Myoviridae sp. ct3Oc10</name>
    <dbReference type="NCBI Taxonomy" id="2825025"/>
    <lineage>
        <taxon>Viruses</taxon>
        <taxon>Duplodnaviria</taxon>
        <taxon>Heunggongvirae</taxon>
        <taxon>Uroviricota</taxon>
        <taxon>Caudoviricetes</taxon>
    </lineage>
</organism>
<dbReference type="EMBL" id="BK016023">
    <property type="protein sequence ID" value="DAF90267.1"/>
    <property type="molecule type" value="Genomic_DNA"/>
</dbReference>
<protein>
    <submittedName>
        <fullName evidence="1">Uncharacterized protein</fullName>
    </submittedName>
</protein>